<gene>
    <name evidence="13" type="ORF">ABVT11_15525</name>
</gene>
<feature type="domain" description="General secretion pathway GspH" evidence="12">
    <location>
        <begin position="48"/>
        <end position="172"/>
    </location>
</feature>
<feature type="transmembrane region" description="Helical" evidence="11">
    <location>
        <begin position="12"/>
        <end position="32"/>
    </location>
</feature>
<dbReference type="Pfam" id="PF12019">
    <property type="entry name" value="GspH"/>
    <property type="match status" value="1"/>
</dbReference>
<evidence type="ECO:0000313" key="13">
    <source>
        <dbReference type="EMBL" id="MET1491249.1"/>
    </source>
</evidence>
<keyword evidence="8 11" id="KW-0472">Membrane</keyword>
<keyword evidence="7 11" id="KW-1133">Transmembrane helix</keyword>
<name>A0ABV2CTL1_9RHOO</name>
<evidence type="ECO:0000256" key="11">
    <source>
        <dbReference type="SAM" id="Phobius"/>
    </source>
</evidence>
<keyword evidence="4" id="KW-0488">Methylation</keyword>
<keyword evidence="6 11" id="KW-0812">Transmembrane</keyword>
<evidence type="ECO:0000313" key="14">
    <source>
        <dbReference type="Proteomes" id="UP001548590"/>
    </source>
</evidence>
<dbReference type="Proteomes" id="UP001548590">
    <property type="component" value="Unassembled WGS sequence"/>
</dbReference>
<keyword evidence="5" id="KW-0997">Cell inner membrane</keyword>
<dbReference type="RefSeq" id="WP_345929641.1">
    <property type="nucleotide sequence ID" value="NZ_JBDIVF010000011.1"/>
</dbReference>
<dbReference type="NCBIfam" id="TIGR02532">
    <property type="entry name" value="IV_pilin_GFxxxE"/>
    <property type="match status" value="1"/>
</dbReference>
<dbReference type="InterPro" id="IPR022346">
    <property type="entry name" value="T2SS_GspH"/>
</dbReference>
<evidence type="ECO:0000256" key="5">
    <source>
        <dbReference type="ARBA" id="ARBA00022519"/>
    </source>
</evidence>
<evidence type="ECO:0000256" key="2">
    <source>
        <dbReference type="ARBA" id="ARBA00021549"/>
    </source>
</evidence>
<protein>
    <recommendedName>
        <fullName evidence="2">Type II secretion system protein H</fullName>
    </recommendedName>
    <alternativeName>
        <fullName evidence="10">General secretion pathway protein H</fullName>
    </alternativeName>
</protein>
<evidence type="ECO:0000256" key="7">
    <source>
        <dbReference type="ARBA" id="ARBA00022989"/>
    </source>
</evidence>
<dbReference type="Gene3D" id="3.30.700.10">
    <property type="entry name" value="Glycoprotein, Type 4 Pilin"/>
    <property type="match status" value="1"/>
</dbReference>
<comment type="subcellular location">
    <subcellularLocation>
        <location evidence="1">Cell inner membrane</location>
        <topology evidence="1">Single-pass membrane protein</topology>
    </subcellularLocation>
</comment>
<evidence type="ECO:0000256" key="1">
    <source>
        <dbReference type="ARBA" id="ARBA00004377"/>
    </source>
</evidence>
<evidence type="ECO:0000256" key="3">
    <source>
        <dbReference type="ARBA" id="ARBA00022475"/>
    </source>
</evidence>
<dbReference type="InterPro" id="IPR012902">
    <property type="entry name" value="N_methyl_site"/>
</dbReference>
<reference evidence="13 14" key="1">
    <citation type="submission" date="2024-07" db="EMBL/GenBank/DDBJ databases">
        <title>Uliginosibacterium paludis KCTC:42655.</title>
        <authorList>
            <person name="Kim M.K."/>
        </authorList>
    </citation>
    <scope>NUCLEOTIDE SEQUENCE [LARGE SCALE GENOMIC DNA]</scope>
    <source>
        <strain evidence="13 14">KCTC 42655</strain>
    </source>
</reference>
<evidence type="ECO:0000256" key="4">
    <source>
        <dbReference type="ARBA" id="ARBA00022481"/>
    </source>
</evidence>
<dbReference type="InterPro" id="IPR045584">
    <property type="entry name" value="Pilin-like"/>
</dbReference>
<dbReference type="SUPFAM" id="SSF54523">
    <property type="entry name" value="Pili subunits"/>
    <property type="match status" value="1"/>
</dbReference>
<organism evidence="13 14">
    <name type="scientific">Uliginosibacterium paludis</name>
    <dbReference type="NCBI Taxonomy" id="1615952"/>
    <lineage>
        <taxon>Bacteria</taxon>
        <taxon>Pseudomonadati</taxon>
        <taxon>Pseudomonadota</taxon>
        <taxon>Betaproteobacteria</taxon>
        <taxon>Rhodocyclales</taxon>
        <taxon>Zoogloeaceae</taxon>
        <taxon>Uliginosibacterium</taxon>
    </lineage>
</organism>
<comment type="similarity">
    <text evidence="9">Belongs to the GSP H family.</text>
</comment>
<keyword evidence="14" id="KW-1185">Reference proteome</keyword>
<keyword evidence="3" id="KW-1003">Cell membrane</keyword>
<dbReference type="PROSITE" id="PS00409">
    <property type="entry name" value="PROKAR_NTER_METHYL"/>
    <property type="match status" value="1"/>
</dbReference>
<evidence type="ECO:0000259" key="12">
    <source>
        <dbReference type="Pfam" id="PF12019"/>
    </source>
</evidence>
<accession>A0ABV2CTL1</accession>
<dbReference type="Pfam" id="PF07963">
    <property type="entry name" value="N_methyl"/>
    <property type="match status" value="1"/>
</dbReference>
<evidence type="ECO:0000256" key="9">
    <source>
        <dbReference type="ARBA" id="ARBA00025772"/>
    </source>
</evidence>
<evidence type="ECO:0000256" key="10">
    <source>
        <dbReference type="ARBA" id="ARBA00030775"/>
    </source>
</evidence>
<sequence>MLSRLRSAARGFTLIEMMVTITVMTILALLAMPGMTAWVANNRVRTVAEAMQNALRQAQGEAVKRSRQTVFALTAQTPAASATPSANGGNWYLQTLPLSGSDDGTAGSFLRGEKVATTQSVTITGASLLCFNSLGRLVSNTSTGLGASCTAPTSYTAYNLTASGADRPLRVEVYLGGKVRMCDPAKTLSSSNPDGCAT</sequence>
<proteinExistence type="inferred from homology"/>
<comment type="caution">
    <text evidence="13">The sequence shown here is derived from an EMBL/GenBank/DDBJ whole genome shotgun (WGS) entry which is preliminary data.</text>
</comment>
<evidence type="ECO:0000256" key="6">
    <source>
        <dbReference type="ARBA" id="ARBA00022692"/>
    </source>
</evidence>
<evidence type="ECO:0000256" key="8">
    <source>
        <dbReference type="ARBA" id="ARBA00023136"/>
    </source>
</evidence>
<dbReference type="EMBL" id="JBEWLZ010000010">
    <property type="protein sequence ID" value="MET1491249.1"/>
    <property type="molecule type" value="Genomic_DNA"/>
</dbReference>